<feature type="chain" id="PRO_5041784495" evidence="15">
    <location>
        <begin position="23"/>
        <end position="474"/>
    </location>
</feature>
<dbReference type="AlphaFoldDB" id="A0AAE0SHD7"/>
<reference evidence="18" key="3">
    <citation type="submission" date="2023-05" db="EMBL/GenBank/DDBJ databases">
        <authorList>
            <person name="Smith C.H."/>
        </authorList>
    </citation>
    <scope>NUCLEOTIDE SEQUENCE</scope>
    <source>
        <strain evidence="18">CHS0354</strain>
        <tissue evidence="18">Mantle</tissue>
    </source>
</reference>
<evidence type="ECO:0000256" key="15">
    <source>
        <dbReference type="RuleBase" id="RU000687"/>
    </source>
</evidence>
<keyword evidence="9" id="KW-1015">Disulfide bond</keyword>
<comment type="subcellular location">
    <subcellularLocation>
        <location evidence="14">Synaptic cell membrane</location>
        <topology evidence="14">Multi-pass membrane protein</topology>
    </subcellularLocation>
</comment>
<dbReference type="CDD" id="cd19051">
    <property type="entry name" value="LGIC_TM_cation"/>
    <property type="match status" value="1"/>
</dbReference>
<dbReference type="PANTHER" id="PTHR18945">
    <property type="entry name" value="NEUROTRANSMITTER GATED ION CHANNEL"/>
    <property type="match status" value="1"/>
</dbReference>
<evidence type="ECO:0000259" key="17">
    <source>
        <dbReference type="Pfam" id="PF02932"/>
    </source>
</evidence>
<keyword evidence="10" id="KW-0675">Receptor</keyword>
<dbReference type="Proteomes" id="UP001195483">
    <property type="component" value="Unassembled WGS sequence"/>
</dbReference>
<keyword evidence="5 15" id="KW-1133">Transmembrane helix</keyword>
<dbReference type="InterPro" id="IPR036719">
    <property type="entry name" value="Neuro-gated_channel_TM_sf"/>
</dbReference>
<proteinExistence type="inferred from homology"/>
<dbReference type="InterPro" id="IPR006029">
    <property type="entry name" value="Neurotrans-gated_channel_TM"/>
</dbReference>
<evidence type="ECO:0000256" key="9">
    <source>
        <dbReference type="ARBA" id="ARBA00023157"/>
    </source>
</evidence>
<feature type="domain" description="Neurotransmitter-gated ion-channel transmembrane" evidence="17">
    <location>
        <begin position="240"/>
        <end position="466"/>
    </location>
</feature>
<evidence type="ECO:0000256" key="6">
    <source>
        <dbReference type="ARBA" id="ARBA00023018"/>
    </source>
</evidence>
<keyword evidence="3" id="KW-1003">Cell membrane</keyword>
<comment type="similarity">
    <text evidence="1">Belongs to the ligand-gated ion channel (TC 1.A.9) family. Acetylcholine receptor (TC 1.A.9.1) subfamily.</text>
</comment>
<name>A0AAE0SHD7_9BIVA</name>
<dbReference type="FunFam" id="1.20.58.390:FF:000073">
    <property type="entry name" value="Neuronal acetylcholine receptor subunit alpha-9-II"/>
    <property type="match status" value="1"/>
</dbReference>
<keyword evidence="19" id="KW-1185">Reference proteome</keyword>
<dbReference type="NCBIfam" id="TIGR00860">
    <property type="entry name" value="LIC"/>
    <property type="match status" value="1"/>
</dbReference>
<evidence type="ECO:0000256" key="7">
    <source>
        <dbReference type="ARBA" id="ARBA00023065"/>
    </source>
</evidence>
<dbReference type="Pfam" id="PF02932">
    <property type="entry name" value="Neur_chan_memb"/>
    <property type="match status" value="1"/>
</dbReference>
<sequence length="474" mass="53916">MGMIFTPVVLLLSAIFVPGVFSDVHEYRLVRDLMKEYDKRIRPSKNHTQALNVTFGVALAQIIDVDERNQIITTNCWLNQGWLDNKLVWDPAKYGNISVIRLPHGDVWKPDILLYNNADVSSTVTTVSTNVIVTNEGNVTWLLMSIFRSSCSIDVKYFPYDIQNCSMEFASWTYDAYRLNIINIGDEGDISNYVTNSEWALLEYKHRRQEITFSCCPEPYVFVKYHIVIKRRPLFYLFNMVMPCVLITLVALLGFYMPSDSGEKISMGITTLLSITVFLMIVAESMPPTSDVVPLIGLYYGITIAIVSATTAMTVLTLNIHHKGSRGSEIPAIVKKICFGFLAKLIFIKLDLPEPPEKGMHRVPHTDLYGYEMPPFEPMIRNQNGGLSPRIGNKVHAGGATPIDNCEQQFIRVLQKVYQTIERNEIRLTEQDRRDKIKQEWQQLALIIDRVLLICFIFLTVTTTLSVLIPTNAT</sequence>
<evidence type="ECO:0000256" key="12">
    <source>
        <dbReference type="ARBA" id="ARBA00023286"/>
    </source>
</evidence>
<evidence type="ECO:0000313" key="19">
    <source>
        <dbReference type="Proteomes" id="UP001195483"/>
    </source>
</evidence>
<evidence type="ECO:0000259" key="16">
    <source>
        <dbReference type="Pfam" id="PF02931"/>
    </source>
</evidence>
<dbReference type="PRINTS" id="PR00252">
    <property type="entry name" value="NRIONCHANNEL"/>
</dbReference>
<dbReference type="CDD" id="cd18997">
    <property type="entry name" value="LGIC_ECD_nAChR"/>
    <property type="match status" value="1"/>
</dbReference>
<evidence type="ECO:0000256" key="11">
    <source>
        <dbReference type="ARBA" id="ARBA00023180"/>
    </source>
</evidence>
<dbReference type="InterPro" id="IPR036734">
    <property type="entry name" value="Neur_chan_lig-bd_sf"/>
</dbReference>
<dbReference type="GO" id="GO:0022848">
    <property type="term" value="F:acetylcholine-gated monoatomic cation-selective channel activity"/>
    <property type="evidence" value="ECO:0007669"/>
    <property type="project" value="InterPro"/>
</dbReference>
<accession>A0AAE0SHD7</accession>
<dbReference type="PROSITE" id="PS00236">
    <property type="entry name" value="NEUROTR_ION_CHANNEL"/>
    <property type="match status" value="1"/>
</dbReference>
<dbReference type="SUPFAM" id="SSF90112">
    <property type="entry name" value="Neurotransmitter-gated ion-channel transmembrane pore"/>
    <property type="match status" value="1"/>
</dbReference>
<evidence type="ECO:0000256" key="10">
    <source>
        <dbReference type="ARBA" id="ARBA00023170"/>
    </source>
</evidence>
<evidence type="ECO:0000256" key="1">
    <source>
        <dbReference type="ARBA" id="ARBA00009237"/>
    </source>
</evidence>
<gene>
    <name evidence="18" type="ORF">CHS0354_031477</name>
</gene>
<keyword evidence="4 15" id="KW-0812">Transmembrane</keyword>
<dbReference type="EMBL" id="JAEAOA010001885">
    <property type="protein sequence ID" value="KAK3591969.1"/>
    <property type="molecule type" value="Genomic_DNA"/>
</dbReference>
<dbReference type="Pfam" id="PF02931">
    <property type="entry name" value="Neur_chan_LBD"/>
    <property type="match status" value="1"/>
</dbReference>
<keyword evidence="11" id="KW-0325">Glycoprotein</keyword>
<dbReference type="Gene3D" id="2.70.170.10">
    <property type="entry name" value="Neurotransmitter-gated ion-channel ligand-binding domain"/>
    <property type="match status" value="1"/>
</dbReference>
<dbReference type="InterPro" id="IPR038050">
    <property type="entry name" value="Neuro_actylchol_rec"/>
</dbReference>
<evidence type="ECO:0000256" key="2">
    <source>
        <dbReference type="ARBA" id="ARBA00022448"/>
    </source>
</evidence>
<dbReference type="FunFam" id="2.70.170.10:FF:000016">
    <property type="entry name" value="Nicotinic acetylcholine receptor subunit"/>
    <property type="match status" value="1"/>
</dbReference>
<dbReference type="PRINTS" id="PR00254">
    <property type="entry name" value="NICOTINICR"/>
</dbReference>
<feature type="signal peptide" evidence="15">
    <location>
        <begin position="1"/>
        <end position="22"/>
    </location>
</feature>
<feature type="transmembrane region" description="Helical" evidence="15">
    <location>
        <begin position="298"/>
        <end position="318"/>
    </location>
</feature>
<feature type="transmembrane region" description="Helical" evidence="15">
    <location>
        <begin position="268"/>
        <end position="286"/>
    </location>
</feature>
<dbReference type="InterPro" id="IPR002394">
    <property type="entry name" value="Nicotinic_acetylcholine_rcpt"/>
</dbReference>
<dbReference type="SUPFAM" id="SSF63712">
    <property type="entry name" value="Nicotinic receptor ligand binding domain-like"/>
    <property type="match status" value="1"/>
</dbReference>
<dbReference type="InterPro" id="IPR006201">
    <property type="entry name" value="Neur_channel"/>
</dbReference>
<keyword evidence="6" id="KW-0770">Synapse</keyword>
<feature type="domain" description="Neurotransmitter-gated ion-channel ligand-binding" evidence="16">
    <location>
        <begin position="26"/>
        <end position="233"/>
    </location>
</feature>
<evidence type="ECO:0000256" key="3">
    <source>
        <dbReference type="ARBA" id="ARBA00022475"/>
    </source>
</evidence>
<dbReference type="InterPro" id="IPR006202">
    <property type="entry name" value="Neur_chan_lig-bd"/>
</dbReference>
<evidence type="ECO:0000256" key="13">
    <source>
        <dbReference type="ARBA" id="ARBA00023303"/>
    </source>
</evidence>
<keyword evidence="8 15" id="KW-0472">Membrane</keyword>
<evidence type="ECO:0000256" key="4">
    <source>
        <dbReference type="ARBA" id="ARBA00022692"/>
    </source>
</evidence>
<reference evidence="18" key="1">
    <citation type="journal article" date="2021" name="Genome Biol. Evol.">
        <title>A High-Quality Reference Genome for a Parasitic Bivalve with Doubly Uniparental Inheritance (Bivalvia: Unionida).</title>
        <authorList>
            <person name="Smith C.H."/>
        </authorList>
    </citation>
    <scope>NUCLEOTIDE SEQUENCE</scope>
    <source>
        <strain evidence="18">CHS0354</strain>
    </source>
</reference>
<organism evidence="18 19">
    <name type="scientific">Potamilus streckersoni</name>
    <dbReference type="NCBI Taxonomy" id="2493646"/>
    <lineage>
        <taxon>Eukaryota</taxon>
        <taxon>Metazoa</taxon>
        <taxon>Spiralia</taxon>
        <taxon>Lophotrochozoa</taxon>
        <taxon>Mollusca</taxon>
        <taxon>Bivalvia</taxon>
        <taxon>Autobranchia</taxon>
        <taxon>Heteroconchia</taxon>
        <taxon>Palaeoheterodonta</taxon>
        <taxon>Unionida</taxon>
        <taxon>Unionoidea</taxon>
        <taxon>Unionidae</taxon>
        <taxon>Ambleminae</taxon>
        <taxon>Lampsilini</taxon>
        <taxon>Potamilus</taxon>
    </lineage>
</organism>
<dbReference type="InterPro" id="IPR018000">
    <property type="entry name" value="Neurotransmitter_ion_chnl_CS"/>
</dbReference>
<dbReference type="GO" id="GO:0045211">
    <property type="term" value="C:postsynaptic membrane"/>
    <property type="evidence" value="ECO:0007669"/>
    <property type="project" value="InterPro"/>
</dbReference>
<reference evidence="18" key="2">
    <citation type="journal article" date="2021" name="Genome Biol. Evol.">
        <title>Developing a high-quality reference genome for a parasitic bivalve with doubly uniparental inheritance (Bivalvia: Unionida).</title>
        <authorList>
            <person name="Smith C.H."/>
        </authorList>
    </citation>
    <scope>NUCLEOTIDE SEQUENCE</scope>
    <source>
        <strain evidence="18">CHS0354</strain>
        <tissue evidence="18">Mantle</tissue>
    </source>
</reference>
<protein>
    <submittedName>
        <fullName evidence="18">Uncharacterized protein</fullName>
    </submittedName>
</protein>
<evidence type="ECO:0000256" key="5">
    <source>
        <dbReference type="ARBA" id="ARBA00022989"/>
    </source>
</evidence>
<dbReference type="Gene3D" id="1.20.58.390">
    <property type="entry name" value="Neurotransmitter-gated ion-channel transmembrane domain"/>
    <property type="match status" value="2"/>
</dbReference>
<keyword evidence="2 15" id="KW-0813">Transport</keyword>
<dbReference type="GO" id="GO:0004888">
    <property type="term" value="F:transmembrane signaling receptor activity"/>
    <property type="evidence" value="ECO:0007669"/>
    <property type="project" value="InterPro"/>
</dbReference>
<evidence type="ECO:0000256" key="8">
    <source>
        <dbReference type="ARBA" id="ARBA00023136"/>
    </source>
</evidence>
<evidence type="ECO:0000313" key="18">
    <source>
        <dbReference type="EMBL" id="KAK3591969.1"/>
    </source>
</evidence>
<feature type="transmembrane region" description="Helical" evidence="15">
    <location>
        <begin position="444"/>
        <end position="469"/>
    </location>
</feature>
<keyword evidence="13 15" id="KW-0407">Ion channel</keyword>
<keyword evidence="15" id="KW-0732">Signal</keyword>
<evidence type="ECO:0000256" key="14">
    <source>
        <dbReference type="ARBA" id="ARBA00034099"/>
    </source>
</evidence>
<keyword evidence="12" id="KW-1071">Ligand-gated ion channel</keyword>
<keyword evidence="7 15" id="KW-0406">Ion transport</keyword>
<feature type="transmembrane region" description="Helical" evidence="15">
    <location>
        <begin position="234"/>
        <end position="256"/>
    </location>
</feature>
<comment type="caution">
    <text evidence="18">The sequence shown here is derived from an EMBL/GenBank/DDBJ whole genome shotgun (WGS) entry which is preliminary data.</text>
</comment>